<reference evidence="1 2" key="1">
    <citation type="journal article" date="2018" name="Sci. Rep.">
        <title>Genomic signatures of local adaptation to the degree of environmental predictability in rotifers.</title>
        <authorList>
            <person name="Franch-Gras L."/>
            <person name="Hahn C."/>
            <person name="Garcia-Roger E.M."/>
            <person name="Carmona M.J."/>
            <person name="Serra M."/>
            <person name="Gomez A."/>
        </authorList>
    </citation>
    <scope>NUCLEOTIDE SEQUENCE [LARGE SCALE GENOMIC DNA]</scope>
    <source>
        <strain evidence="1">HYR1</strain>
    </source>
</reference>
<proteinExistence type="predicted"/>
<evidence type="ECO:0000313" key="1">
    <source>
        <dbReference type="EMBL" id="RMZ97424.1"/>
    </source>
</evidence>
<protein>
    <submittedName>
        <fullName evidence="1">Uncharacterized protein</fullName>
    </submittedName>
</protein>
<dbReference type="Proteomes" id="UP000276133">
    <property type="component" value="Unassembled WGS sequence"/>
</dbReference>
<dbReference type="AlphaFoldDB" id="A0A3M7PFD6"/>
<dbReference type="OrthoDB" id="10490176at2759"/>
<sequence length="193" mass="22869">MNSVIKLYSPQSELSDVADEILDIRSNIKSLKIELRDKISLKIGATYELIINRGDLSRVRFWFIYLDFSLIRIPINHDDELKIQSLRSKKPFQIKLLDENNNCLAKGMFYRYKTRYRSANPKEWDSTFFPEKHKIYEQQIIADSDSHFTIVRQISNEHGSLETKKHLRYQNYESSIKKFYLHCLIKEAAKNSS</sequence>
<organism evidence="1 2">
    <name type="scientific">Brachionus plicatilis</name>
    <name type="common">Marine rotifer</name>
    <name type="synonym">Brachionus muelleri</name>
    <dbReference type="NCBI Taxonomy" id="10195"/>
    <lineage>
        <taxon>Eukaryota</taxon>
        <taxon>Metazoa</taxon>
        <taxon>Spiralia</taxon>
        <taxon>Gnathifera</taxon>
        <taxon>Rotifera</taxon>
        <taxon>Eurotatoria</taxon>
        <taxon>Monogononta</taxon>
        <taxon>Pseudotrocha</taxon>
        <taxon>Ploima</taxon>
        <taxon>Brachionidae</taxon>
        <taxon>Brachionus</taxon>
    </lineage>
</organism>
<name>A0A3M7PFD6_BRAPC</name>
<accession>A0A3M7PFD6</accession>
<keyword evidence="2" id="KW-1185">Reference proteome</keyword>
<evidence type="ECO:0000313" key="2">
    <source>
        <dbReference type="Proteomes" id="UP000276133"/>
    </source>
</evidence>
<dbReference type="EMBL" id="REGN01011435">
    <property type="protein sequence ID" value="RMZ97424.1"/>
    <property type="molecule type" value="Genomic_DNA"/>
</dbReference>
<comment type="caution">
    <text evidence="1">The sequence shown here is derived from an EMBL/GenBank/DDBJ whole genome shotgun (WGS) entry which is preliminary data.</text>
</comment>
<gene>
    <name evidence="1" type="ORF">BpHYR1_019267</name>
</gene>